<feature type="compositionally biased region" description="Acidic residues" evidence="1">
    <location>
        <begin position="1"/>
        <end position="11"/>
    </location>
</feature>
<dbReference type="PIRSF" id="PIRSF018266">
    <property type="entry name" value="FecR"/>
    <property type="match status" value="1"/>
</dbReference>
<gene>
    <name evidence="5" type="ORF">JM946_28380</name>
</gene>
<dbReference type="Pfam" id="PF04773">
    <property type="entry name" value="FecR"/>
    <property type="match status" value="1"/>
</dbReference>
<feature type="domain" description="FecR protein" evidence="3">
    <location>
        <begin position="151"/>
        <end position="241"/>
    </location>
</feature>
<sequence length="374" mass="42033">MTTSREDEDEGMNGFLHEGDPQRRATHELSNEAAEWFVLLRDDRLGLRHRQRNVRWLKQSPDHIAELLRIQQVYKVLRAAKLEDREPRTSRLDDEPESNVIELARRLPPTPPELPRLRPRRRPWRAVAAVGCLAICMLLAFVVKGAWLDRTIETELGEWRTATLKDGTQVRLGPGSLLRVAFNDERRIVRLVRGEAMFDVAEGSRPFFVQSEMIGVLATGTQFRVSRRGGEDVVAVTEGSVSIYRDDGEPVLGSVVRQARANTEVPLAAGEQVSVTSSHAVVKQKINVDYEQAWADGWLVYEDKTIAEVASEFNRRNRTKIVVAEPAIAERQLAFFRGIATDPESFVAAISRSSDIAVVRGGPNVLRIELSPQS</sequence>
<comment type="caution">
    <text evidence="5">The sequence shown here is derived from an EMBL/GenBank/DDBJ whole genome shotgun (WGS) entry which is preliminary data.</text>
</comment>
<dbReference type="EMBL" id="JAEVLS010000009">
    <property type="protein sequence ID" value="MBM0108667.1"/>
    <property type="molecule type" value="Genomic_DNA"/>
</dbReference>
<dbReference type="Gene3D" id="2.60.120.1440">
    <property type="match status" value="1"/>
</dbReference>
<evidence type="ECO:0000256" key="2">
    <source>
        <dbReference type="SAM" id="Phobius"/>
    </source>
</evidence>
<organism evidence="5 6">
    <name type="scientific">Steroidobacter gossypii</name>
    <dbReference type="NCBI Taxonomy" id="2805490"/>
    <lineage>
        <taxon>Bacteria</taxon>
        <taxon>Pseudomonadati</taxon>
        <taxon>Pseudomonadota</taxon>
        <taxon>Gammaproteobacteria</taxon>
        <taxon>Steroidobacterales</taxon>
        <taxon>Steroidobacteraceae</taxon>
        <taxon>Steroidobacter</taxon>
    </lineage>
</organism>
<evidence type="ECO:0000259" key="3">
    <source>
        <dbReference type="Pfam" id="PF04773"/>
    </source>
</evidence>
<keyword evidence="2" id="KW-0812">Transmembrane</keyword>
<dbReference type="InterPro" id="IPR006860">
    <property type="entry name" value="FecR"/>
</dbReference>
<protein>
    <submittedName>
        <fullName evidence="5">FecR domain-containing protein</fullName>
    </submittedName>
</protein>
<feature type="domain" description="FecR N-terminal" evidence="4">
    <location>
        <begin position="32"/>
        <end position="72"/>
    </location>
</feature>
<feature type="region of interest" description="Disordered" evidence="1">
    <location>
        <begin position="1"/>
        <end position="26"/>
    </location>
</feature>
<dbReference type="PANTHER" id="PTHR30273">
    <property type="entry name" value="PERIPLASMIC SIGNAL SENSOR AND SIGMA FACTOR ACTIVATOR FECR-RELATED"/>
    <property type="match status" value="1"/>
</dbReference>
<accession>A0ABS1X611</accession>
<proteinExistence type="predicted"/>
<dbReference type="Proteomes" id="UP000661077">
    <property type="component" value="Unassembled WGS sequence"/>
</dbReference>
<feature type="transmembrane region" description="Helical" evidence="2">
    <location>
        <begin position="126"/>
        <end position="147"/>
    </location>
</feature>
<feature type="compositionally biased region" description="Basic and acidic residues" evidence="1">
    <location>
        <begin position="17"/>
        <end position="26"/>
    </location>
</feature>
<dbReference type="RefSeq" id="WP_203170837.1">
    <property type="nucleotide sequence ID" value="NZ_JAEVLS010000009.1"/>
</dbReference>
<dbReference type="PANTHER" id="PTHR30273:SF2">
    <property type="entry name" value="PROTEIN FECR"/>
    <property type="match status" value="1"/>
</dbReference>
<keyword evidence="6" id="KW-1185">Reference proteome</keyword>
<keyword evidence="2" id="KW-0472">Membrane</keyword>
<evidence type="ECO:0000256" key="1">
    <source>
        <dbReference type="SAM" id="MobiDB-lite"/>
    </source>
</evidence>
<name>A0ABS1X611_9GAMM</name>
<keyword evidence="2" id="KW-1133">Transmembrane helix</keyword>
<dbReference type="Pfam" id="PF16220">
    <property type="entry name" value="DUF4880"/>
    <property type="match status" value="1"/>
</dbReference>
<evidence type="ECO:0000313" key="6">
    <source>
        <dbReference type="Proteomes" id="UP000661077"/>
    </source>
</evidence>
<reference evidence="5 6" key="1">
    <citation type="journal article" date="2021" name="Int. J. Syst. Evol. Microbiol.">
        <title>Steroidobacter gossypii sp. nov., isolated from soil of cotton cropping field.</title>
        <authorList>
            <person name="Huang R."/>
            <person name="Yang S."/>
            <person name="Zhen C."/>
            <person name="Liu W."/>
        </authorList>
    </citation>
    <scope>NUCLEOTIDE SEQUENCE [LARGE SCALE GENOMIC DNA]</scope>
    <source>
        <strain evidence="5 6">S1-65</strain>
    </source>
</reference>
<dbReference type="InterPro" id="IPR032623">
    <property type="entry name" value="FecR_N"/>
</dbReference>
<dbReference type="InterPro" id="IPR012373">
    <property type="entry name" value="Ferrdict_sens_TM"/>
</dbReference>
<evidence type="ECO:0000259" key="4">
    <source>
        <dbReference type="Pfam" id="PF16220"/>
    </source>
</evidence>
<evidence type="ECO:0000313" key="5">
    <source>
        <dbReference type="EMBL" id="MBM0108667.1"/>
    </source>
</evidence>